<evidence type="ECO:0000256" key="4">
    <source>
        <dbReference type="SAM" id="Coils"/>
    </source>
</evidence>
<evidence type="ECO:0000313" key="9">
    <source>
        <dbReference type="Proteomes" id="UP000198339"/>
    </source>
</evidence>
<dbReference type="EMBL" id="FZPA01000002">
    <property type="protein sequence ID" value="SNS56317.1"/>
    <property type="molecule type" value="Genomic_DNA"/>
</dbReference>
<accession>A0A239FHM5</accession>
<dbReference type="InterPro" id="IPR003594">
    <property type="entry name" value="HATPase_dom"/>
</dbReference>
<dbReference type="Pfam" id="PF07695">
    <property type="entry name" value="7TMR-DISM_7TM"/>
    <property type="match status" value="1"/>
</dbReference>
<evidence type="ECO:0000256" key="5">
    <source>
        <dbReference type="SAM" id="Phobius"/>
    </source>
</evidence>
<keyword evidence="5" id="KW-0472">Membrane</keyword>
<feature type="coiled-coil region" evidence="4">
    <location>
        <begin position="379"/>
        <end position="427"/>
    </location>
</feature>
<dbReference type="CDD" id="cd16917">
    <property type="entry name" value="HATPase_UhpB-NarQ-NarX-like"/>
    <property type="match status" value="1"/>
</dbReference>
<feature type="transmembrane region" description="Helical" evidence="5">
    <location>
        <begin position="354"/>
        <end position="372"/>
    </location>
</feature>
<proteinExistence type="predicted"/>
<dbReference type="InterPro" id="IPR008979">
    <property type="entry name" value="Galactose-bd-like_sf"/>
</dbReference>
<dbReference type="Gene3D" id="3.30.565.10">
    <property type="entry name" value="Histidine kinase-like ATPase, C-terminal domain"/>
    <property type="match status" value="1"/>
</dbReference>
<evidence type="ECO:0000256" key="3">
    <source>
        <dbReference type="ARBA" id="ARBA00023012"/>
    </source>
</evidence>
<feature type="domain" description="Histidine kinase" evidence="7">
    <location>
        <begin position="422"/>
        <end position="613"/>
    </location>
</feature>
<dbReference type="OrthoDB" id="9778496at2"/>
<feature type="transmembrane region" description="Helical" evidence="5">
    <location>
        <begin position="237"/>
        <end position="257"/>
    </location>
</feature>
<evidence type="ECO:0000259" key="7">
    <source>
        <dbReference type="PROSITE" id="PS50109"/>
    </source>
</evidence>
<keyword evidence="5" id="KW-1133">Transmembrane helix</keyword>
<dbReference type="Gene3D" id="2.60.120.260">
    <property type="entry name" value="Galactose-binding domain-like"/>
    <property type="match status" value="1"/>
</dbReference>
<keyword evidence="1" id="KW-0808">Transferase</keyword>
<keyword evidence="3" id="KW-0902">Two-component regulatory system</keyword>
<keyword evidence="6" id="KW-0732">Signal</keyword>
<dbReference type="Pfam" id="PF02518">
    <property type="entry name" value="HATPase_c"/>
    <property type="match status" value="1"/>
</dbReference>
<keyword evidence="9" id="KW-1185">Reference proteome</keyword>
<feature type="transmembrane region" description="Helical" evidence="5">
    <location>
        <begin position="296"/>
        <end position="314"/>
    </location>
</feature>
<dbReference type="InterPro" id="IPR005467">
    <property type="entry name" value="His_kinase_dom"/>
</dbReference>
<feature type="signal peptide" evidence="6">
    <location>
        <begin position="1"/>
        <end position="23"/>
    </location>
</feature>
<protein>
    <recommendedName>
        <fullName evidence="7">Histidine kinase domain-containing protein</fullName>
    </recommendedName>
</protein>
<dbReference type="PROSITE" id="PS50109">
    <property type="entry name" value="HIS_KIN"/>
    <property type="match status" value="1"/>
</dbReference>
<dbReference type="InterPro" id="IPR050482">
    <property type="entry name" value="Sensor_HK_TwoCompSys"/>
</dbReference>
<keyword evidence="2" id="KW-0418">Kinase</keyword>
<feature type="transmembrane region" description="Helical" evidence="5">
    <location>
        <begin position="326"/>
        <end position="348"/>
    </location>
</feature>
<dbReference type="RefSeq" id="WP_089214878.1">
    <property type="nucleotide sequence ID" value="NZ_FZPA01000002.1"/>
</dbReference>
<dbReference type="InterPro" id="IPR036890">
    <property type="entry name" value="HATPase_C_sf"/>
</dbReference>
<dbReference type="InterPro" id="IPR011623">
    <property type="entry name" value="7TMR_DISM_rcpt_extracell_dom1"/>
</dbReference>
<dbReference type="PANTHER" id="PTHR24421:SF58">
    <property type="entry name" value="SIGNAL TRANSDUCTION HISTIDINE-PROTEIN KINASE_PHOSPHATASE UHPB"/>
    <property type="match status" value="1"/>
</dbReference>
<feature type="transmembrane region" description="Helical" evidence="5">
    <location>
        <begin position="206"/>
        <end position="225"/>
    </location>
</feature>
<reference evidence="8 9" key="1">
    <citation type="submission" date="2017-06" db="EMBL/GenBank/DDBJ databases">
        <authorList>
            <person name="Kim H.J."/>
            <person name="Triplett B.A."/>
        </authorList>
    </citation>
    <scope>NUCLEOTIDE SEQUENCE [LARGE SCALE GENOMIC DNA]</scope>
    <source>
        <strain evidence="8 9">DS15</strain>
    </source>
</reference>
<keyword evidence="5" id="KW-0812">Transmembrane</keyword>
<organism evidence="8 9">
    <name type="scientific">Sphingopyxis indica</name>
    <dbReference type="NCBI Taxonomy" id="436663"/>
    <lineage>
        <taxon>Bacteria</taxon>
        <taxon>Pseudomonadati</taxon>
        <taxon>Pseudomonadota</taxon>
        <taxon>Alphaproteobacteria</taxon>
        <taxon>Sphingomonadales</taxon>
        <taxon>Sphingomonadaceae</taxon>
        <taxon>Sphingopyxis</taxon>
    </lineage>
</organism>
<evidence type="ECO:0000256" key="2">
    <source>
        <dbReference type="ARBA" id="ARBA00022777"/>
    </source>
</evidence>
<dbReference type="GO" id="GO:0016301">
    <property type="term" value="F:kinase activity"/>
    <property type="evidence" value="ECO:0007669"/>
    <property type="project" value="UniProtKB-KW"/>
</dbReference>
<feature type="transmembrane region" description="Helical" evidence="5">
    <location>
        <begin position="269"/>
        <end position="290"/>
    </location>
</feature>
<dbReference type="PANTHER" id="PTHR24421">
    <property type="entry name" value="NITRATE/NITRITE SENSOR PROTEIN NARX-RELATED"/>
    <property type="match status" value="1"/>
</dbReference>
<dbReference type="SMART" id="SM00387">
    <property type="entry name" value="HATPase_c"/>
    <property type="match status" value="1"/>
</dbReference>
<feature type="chain" id="PRO_5012105055" description="Histidine kinase domain-containing protein" evidence="6">
    <location>
        <begin position="24"/>
        <end position="613"/>
    </location>
</feature>
<evidence type="ECO:0000256" key="6">
    <source>
        <dbReference type="SAM" id="SignalP"/>
    </source>
</evidence>
<dbReference type="GO" id="GO:0000160">
    <property type="term" value="P:phosphorelay signal transduction system"/>
    <property type="evidence" value="ECO:0007669"/>
    <property type="project" value="UniProtKB-KW"/>
</dbReference>
<sequence length="613" mass="68445">MASCLRWFAWLAIFLFVPRPAEARPAPLSFESVEAAKADWDSQAPPIAGWHRVALPDDWSTRWPGHDGVVWYRLTWTQGNAAQPVGVAVDYWTLAGAAFLNGQPIARDAQLTEPLSRSWNRPRHWLLTAPALREGRNTLLFRVSGYARYQPGLGPVTIGDPTRVQAHYEAVRKMRRVLPLFNMGITAALAIFFLAIWLLRRSETSYGWYSLALLGWAGYSLNLVATRPWPFATSDGWARATLSMLILFAASYCMFVIRFLERRSPRIERLLWVSVACAIAAMWLVPHHLIGVTRTMLAIASVALYFATAAMLFAKTWRSPRVDYWVLNLTHGLMLIAGAHDLLVFIGISRDNVYYSSIVSQVLIVCMAVVLARKFVSAMRRVEHFNEQLSAEIAVARNELADMLNRAHALELERTKLEERMRLAHNLHDGMGATLVNNIAMLEHDGRAVSTPRFLSILKELREELRLVIDMSAGVRPADQPLAGWLAPLRARLTLLCENRDIRCRWNLDDLDGFTLPAANSLDIIRIVREGLTNVIKHSGASEVEVAVRQGDAALRITIVDNGRGFEERSTGERGIGLQSMASRAARLGGTFDIASAPGRTALTVTIARPAEQ</sequence>
<feature type="transmembrane region" description="Helical" evidence="5">
    <location>
        <begin position="180"/>
        <end position="199"/>
    </location>
</feature>
<name>A0A239FHM5_9SPHN</name>
<evidence type="ECO:0000313" key="8">
    <source>
        <dbReference type="EMBL" id="SNS56317.1"/>
    </source>
</evidence>
<dbReference type="SUPFAM" id="SSF49785">
    <property type="entry name" value="Galactose-binding domain-like"/>
    <property type="match status" value="1"/>
</dbReference>
<gene>
    <name evidence="8" type="ORF">SAMN06295955_10283</name>
</gene>
<dbReference type="AlphaFoldDB" id="A0A239FHM5"/>
<dbReference type="SUPFAM" id="SSF55874">
    <property type="entry name" value="ATPase domain of HSP90 chaperone/DNA topoisomerase II/histidine kinase"/>
    <property type="match status" value="1"/>
</dbReference>
<dbReference type="Proteomes" id="UP000198339">
    <property type="component" value="Unassembled WGS sequence"/>
</dbReference>
<evidence type="ECO:0000256" key="1">
    <source>
        <dbReference type="ARBA" id="ARBA00022679"/>
    </source>
</evidence>
<keyword evidence="4" id="KW-0175">Coiled coil</keyword>